<evidence type="ECO:0000259" key="15">
    <source>
        <dbReference type="Pfam" id="PF00487"/>
    </source>
</evidence>
<feature type="domain" description="Fatty acid desaturase" evidence="15">
    <location>
        <begin position="128"/>
        <end position="332"/>
    </location>
</feature>
<dbReference type="GO" id="GO:0004768">
    <property type="term" value="F:stearoyl-CoA 9-desaturase activity"/>
    <property type="evidence" value="ECO:0007669"/>
    <property type="project" value="TreeGrafter"/>
</dbReference>
<dbReference type="PANTHER" id="PTHR11351">
    <property type="entry name" value="ACYL-COA DESATURASE"/>
    <property type="match status" value="1"/>
</dbReference>
<evidence type="ECO:0000256" key="10">
    <source>
        <dbReference type="ARBA" id="ARBA00023136"/>
    </source>
</evidence>
<comment type="subcellular location">
    <subcellularLocation>
        <location evidence="1">Membrane</location>
        <topology evidence="1">Multi-pass membrane protein</topology>
    </subcellularLocation>
</comment>
<feature type="transmembrane region" description="Helical" evidence="14">
    <location>
        <begin position="278"/>
        <end position="298"/>
    </location>
</feature>
<keyword evidence="3 12" id="KW-0444">Lipid biosynthesis</keyword>
<keyword evidence="9" id="KW-0443">Lipid metabolism</keyword>
<dbReference type="Pfam" id="PF00487">
    <property type="entry name" value="FA_desaturase"/>
    <property type="match status" value="1"/>
</dbReference>
<evidence type="ECO:0000313" key="17">
    <source>
        <dbReference type="Proteomes" id="UP000325440"/>
    </source>
</evidence>
<organism evidence="16 17">
    <name type="scientific">Cinara cedri</name>
    <dbReference type="NCBI Taxonomy" id="506608"/>
    <lineage>
        <taxon>Eukaryota</taxon>
        <taxon>Metazoa</taxon>
        <taxon>Ecdysozoa</taxon>
        <taxon>Arthropoda</taxon>
        <taxon>Hexapoda</taxon>
        <taxon>Insecta</taxon>
        <taxon>Pterygota</taxon>
        <taxon>Neoptera</taxon>
        <taxon>Paraneoptera</taxon>
        <taxon>Hemiptera</taxon>
        <taxon>Sternorrhyncha</taxon>
        <taxon>Aphidomorpha</taxon>
        <taxon>Aphidoidea</taxon>
        <taxon>Aphididae</taxon>
        <taxon>Lachninae</taxon>
        <taxon>Cinara</taxon>
    </lineage>
</organism>
<feature type="region of interest" description="Disordered" evidence="13">
    <location>
        <begin position="378"/>
        <end position="407"/>
    </location>
</feature>
<dbReference type="GO" id="GO:0005789">
    <property type="term" value="C:endoplasmic reticulum membrane"/>
    <property type="evidence" value="ECO:0007669"/>
    <property type="project" value="TreeGrafter"/>
</dbReference>
<evidence type="ECO:0000256" key="3">
    <source>
        <dbReference type="ARBA" id="ARBA00022516"/>
    </source>
</evidence>
<reference evidence="16 17" key="1">
    <citation type="submission" date="2019-08" db="EMBL/GenBank/DDBJ databases">
        <authorList>
            <person name="Alioto T."/>
            <person name="Alioto T."/>
            <person name="Gomez Garrido J."/>
        </authorList>
    </citation>
    <scope>NUCLEOTIDE SEQUENCE [LARGE SCALE GENOMIC DNA]</scope>
</reference>
<protein>
    <submittedName>
        <fullName evidence="16">Acyl-CoA desaturase,Fatty acid desaturase domain</fullName>
    </submittedName>
</protein>
<comment type="similarity">
    <text evidence="2 12">Belongs to the fatty acid desaturase type 1 family.</text>
</comment>
<evidence type="ECO:0000256" key="6">
    <source>
        <dbReference type="ARBA" id="ARBA00022989"/>
    </source>
</evidence>
<dbReference type="EMBL" id="CABPRJ010000488">
    <property type="protein sequence ID" value="VVC29183.1"/>
    <property type="molecule type" value="Genomic_DNA"/>
</dbReference>
<keyword evidence="11 12" id="KW-0275">Fatty acid biosynthesis</keyword>
<evidence type="ECO:0000256" key="13">
    <source>
        <dbReference type="SAM" id="MobiDB-lite"/>
    </source>
</evidence>
<feature type="compositionally biased region" description="Polar residues" evidence="13">
    <location>
        <begin position="381"/>
        <end position="398"/>
    </location>
</feature>
<dbReference type="GO" id="GO:0006636">
    <property type="term" value="P:unsaturated fatty acid biosynthetic process"/>
    <property type="evidence" value="ECO:0007669"/>
    <property type="project" value="TreeGrafter"/>
</dbReference>
<gene>
    <name evidence="16" type="ORF">CINCED_3A008957</name>
</gene>
<evidence type="ECO:0000256" key="7">
    <source>
        <dbReference type="ARBA" id="ARBA00023002"/>
    </source>
</evidence>
<dbReference type="Proteomes" id="UP000325440">
    <property type="component" value="Unassembled WGS sequence"/>
</dbReference>
<dbReference type="OrthoDB" id="10260134at2759"/>
<evidence type="ECO:0000256" key="8">
    <source>
        <dbReference type="ARBA" id="ARBA00023004"/>
    </source>
</evidence>
<keyword evidence="17" id="KW-1185">Reference proteome</keyword>
<dbReference type="InterPro" id="IPR015876">
    <property type="entry name" value="Acyl-CoA_DS"/>
</dbReference>
<accession>A0A5E4MAQ8</accession>
<sequence length="407" mass="47687">MLRIDESSKIIRRVRYFHRHRPVAFWKLTIISFAYSYLYTVFVVIMGETVTETKTKTETDATFEQQQTIRMKDMVRKREKSIMAEEESSQSPYLKPKILWFNVIFLVVLHGLAVRGLFYLPTTKFHTVIYAYFVATIAGFGLTAGIHRYFAHRSFKAKLPMKILLLACYSVSGQNTVPDWVRDHRVHHKFSDTNADPHNVNRGFFFAHIGWLMQQKHPEVSRRGKTIDMSDITNDPLIRFHTKYFTPLKLLLCFILPIAIPVLAWNENFIESLFVVGFLRYVYTLNIVWSVNSFAHFWGTKPYDKRIRPTQNLILSIFSMGEGWHNYHHTFPWDYRPSEFGGYWINTTTMWLDFFARLGWVYDLKTTSKHLVQQMAVNHGDGSSQGSKNSTVTISESDTSFRKNDKN</sequence>
<evidence type="ECO:0000313" key="16">
    <source>
        <dbReference type="EMBL" id="VVC29183.1"/>
    </source>
</evidence>
<keyword evidence="8" id="KW-0408">Iron</keyword>
<dbReference type="PRINTS" id="PR00075">
    <property type="entry name" value="FACDDSATRASE"/>
</dbReference>
<proteinExistence type="inferred from homology"/>
<keyword evidence="7 12" id="KW-0560">Oxidoreductase</keyword>
<comment type="cofactor">
    <cofactor evidence="12">
        <name>Fe(2+)</name>
        <dbReference type="ChEBI" id="CHEBI:29033"/>
    </cofactor>
</comment>
<evidence type="ECO:0000256" key="12">
    <source>
        <dbReference type="RuleBase" id="RU000581"/>
    </source>
</evidence>
<feature type="transmembrane region" description="Helical" evidence="14">
    <location>
        <begin position="24"/>
        <end position="46"/>
    </location>
</feature>
<comment type="domain">
    <text evidence="12">The histidine box domains are involved in binding the catalytic metal ions.</text>
</comment>
<evidence type="ECO:0000256" key="9">
    <source>
        <dbReference type="ARBA" id="ARBA00023098"/>
    </source>
</evidence>
<name>A0A5E4MAQ8_9HEMI</name>
<evidence type="ECO:0000256" key="2">
    <source>
        <dbReference type="ARBA" id="ARBA00009295"/>
    </source>
</evidence>
<feature type="transmembrane region" description="Helical" evidence="14">
    <location>
        <begin position="248"/>
        <end position="266"/>
    </location>
</feature>
<dbReference type="InterPro" id="IPR005804">
    <property type="entry name" value="FA_desaturase_dom"/>
</dbReference>
<evidence type="ECO:0000256" key="14">
    <source>
        <dbReference type="SAM" id="Phobius"/>
    </source>
</evidence>
<dbReference type="CDD" id="cd03505">
    <property type="entry name" value="Delta9-FADS-like"/>
    <property type="match status" value="1"/>
</dbReference>
<evidence type="ECO:0000256" key="4">
    <source>
        <dbReference type="ARBA" id="ARBA00022692"/>
    </source>
</evidence>
<dbReference type="AlphaFoldDB" id="A0A5E4MAQ8"/>
<keyword evidence="4 12" id="KW-0812">Transmembrane</keyword>
<feature type="transmembrane region" description="Helical" evidence="14">
    <location>
        <begin position="98"/>
        <end position="118"/>
    </location>
</feature>
<evidence type="ECO:0000256" key="11">
    <source>
        <dbReference type="ARBA" id="ARBA00023160"/>
    </source>
</evidence>
<dbReference type="GO" id="GO:0005506">
    <property type="term" value="F:iron ion binding"/>
    <property type="evidence" value="ECO:0007669"/>
    <property type="project" value="TreeGrafter"/>
</dbReference>
<keyword evidence="6 14" id="KW-1133">Transmembrane helix</keyword>
<evidence type="ECO:0000256" key="1">
    <source>
        <dbReference type="ARBA" id="ARBA00004141"/>
    </source>
</evidence>
<keyword evidence="10 14" id="KW-0472">Membrane</keyword>
<dbReference type="PANTHER" id="PTHR11351:SF21">
    <property type="entry name" value="GH07782P"/>
    <property type="match status" value="1"/>
</dbReference>
<evidence type="ECO:0000256" key="5">
    <source>
        <dbReference type="ARBA" id="ARBA00022832"/>
    </source>
</evidence>
<feature type="transmembrane region" description="Helical" evidence="14">
    <location>
        <begin position="130"/>
        <end position="151"/>
    </location>
</feature>
<keyword evidence="5" id="KW-0276">Fatty acid metabolism</keyword>